<feature type="chain" id="PRO_5014768947" description="Gram-positive cocci surface proteins LPxTG domain-containing protein" evidence="2">
    <location>
        <begin position="42"/>
        <end position="268"/>
    </location>
</feature>
<reference evidence="3 4" key="1">
    <citation type="submission" date="2015-12" db="EMBL/GenBank/DDBJ databases">
        <authorList>
            <person name="Shamseldin A."/>
            <person name="Moawad H."/>
            <person name="Abd El-Rahim W.M."/>
            <person name="Sadowsky M.J."/>
        </authorList>
    </citation>
    <scope>NUCLEOTIDE SEQUENCE [LARGE SCALE GENOMIC DNA]</scope>
    <source>
        <strain evidence="3 4">S43</strain>
    </source>
</reference>
<dbReference type="PROSITE" id="PS51318">
    <property type="entry name" value="TAT"/>
    <property type="match status" value="1"/>
</dbReference>
<keyword evidence="1" id="KW-0812">Transmembrane</keyword>
<feature type="transmembrane region" description="Helical" evidence="1">
    <location>
        <begin position="244"/>
        <end position="262"/>
    </location>
</feature>
<dbReference type="RefSeq" id="WP_101853386.1">
    <property type="nucleotide sequence ID" value="NZ_LOMZ01000004.1"/>
</dbReference>
<feature type="signal peptide" evidence="2">
    <location>
        <begin position="1"/>
        <end position="41"/>
    </location>
</feature>
<sequence length="268" mass="25771">MTTATPEPRPARRTARRWATASTTAALLAGSLVAGAPAASAAPGAPACLEATAAFETAVAGTGITPEALAQVELSAEAVAAAEARYAALVGGAGGPGLQELEQAAQQLALAQESGDPAAVAAAEARLAELDDRLGTALEGVDPAAAQQAVTESTVVLDGLLAQLGIDQATAAQLAGLLEQAALACGAAPAAPAPVAPAPAEAAPVAAPVEAAPVAAPVEAAPVGVNPGFDVQTGADARSSGTPLLLAGAGTVLLVGAATVLVRRRARF</sequence>
<organism evidence="3 4">
    <name type="scientific">Kocuria flava</name>
    <dbReference type="NCBI Taxonomy" id="446860"/>
    <lineage>
        <taxon>Bacteria</taxon>
        <taxon>Bacillati</taxon>
        <taxon>Actinomycetota</taxon>
        <taxon>Actinomycetes</taxon>
        <taxon>Micrococcales</taxon>
        <taxon>Micrococcaceae</taxon>
        <taxon>Kocuria</taxon>
    </lineage>
</organism>
<comment type="caution">
    <text evidence="3">The sequence shown here is derived from an EMBL/GenBank/DDBJ whole genome shotgun (WGS) entry which is preliminary data.</text>
</comment>
<dbReference type="AlphaFoldDB" id="A0A2N4SXM0"/>
<dbReference type="InterPro" id="IPR006311">
    <property type="entry name" value="TAT_signal"/>
</dbReference>
<evidence type="ECO:0000256" key="1">
    <source>
        <dbReference type="SAM" id="Phobius"/>
    </source>
</evidence>
<evidence type="ECO:0000313" key="3">
    <source>
        <dbReference type="EMBL" id="PLC10722.1"/>
    </source>
</evidence>
<gene>
    <name evidence="3" type="ORF">AUQ48_16845</name>
</gene>
<evidence type="ECO:0000256" key="2">
    <source>
        <dbReference type="SAM" id="SignalP"/>
    </source>
</evidence>
<evidence type="ECO:0008006" key="5">
    <source>
        <dbReference type="Google" id="ProtNLM"/>
    </source>
</evidence>
<keyword evidence="1" id="KW-1133">Transmembrane helix</keyword>
<dbReference type="Proteomes" id="UP000234632">
    <property type="component" value="Unassembled WGS sequence"/>
</dbReference>
<keyword evidence="2" id="KW-0732">Signal</keyword>
<accession>A0A2N4SXM0</accession>
<evidence type="ECO:0000313" key="4">
    <source>
        <dbReference type="Proteomes" id="UP000234632"/>
    </source>
</evidence>
<proteinExistence type="predicted"/>
<keyword evidence="1" id="KW-0472">Membrane</keyword>
<protein>
    <recommendedName>
        <fullName evidence="5">Gram-positive cocci surface proteins LPxTG domain-containing protein</fullName>
    </recommendedName>
</protein>
<dbReference type="EMBL" id="LOMZ01000004">
    <property type="protein sequence ID" value="PLC10722.1"/>
    <property type="molecule type" value="Genomic_DNA"/>
</dbReference>
<name>A0A2N4SXM0_9MICC</name>